<organism evidence="3 4">
    <name type="scientific">Actinomadura sediminis</name>
    <dbReference type="NCBI Taxonomy" id="1038904"/>
    <lineage>
        <taxon>Bacteria</taxon>
        <taxon>Bacillati</taxon>
        <taxon>Actinomycetota</taxon>
        <taxon>Actinomycetes</taxon>
        <taxon>Streptosporangiales</taxon>
        <taxon>Thermomonosporaceae</taxon>
        <taxon>Actinomadura</taxon>
    </lineage>
</organism>
<proteinExistence type="predicted"/>
<sequence>MSDPQITRPDFVGPDGRPFGEPAPAAVPPPVGAVRRVLQAFGAIIGVQFLAAGIALLVLTSYRRAAADWLLPLLAVVDLLVTLQICWLAVRDIRLSGGRTAGPRIVLAVLVLGALAGAVVGGREVQRYVNRPVEAAFDVPAMDGDMRFTASAPECGRKVKAIVVRGVMCRVRVTVANTGSAESVLEARTQRLHGDDAHRTGMLLAKGRRTHPAWTLRPGASVRGYLVFDVPRGFTPRALDLHAADGGRGLRFPVG</sequence>
<keyword evidence="1" id="KW-0812">Transmembrane</keyword>
<feature type="transmembrane region" description="Helical" evidence="1">
    <location>
        <begin position="69"/>
        <end position="90"/>
    </location>
</feature>
<feature type="transmembrane region" description="Helical" evidence="1">
    <location>
        <begin position="37"/>
        <end position="62"/>
    </location>
</feature>
<keyword evidence="1" id="KW-0472">Membrane</keyword>
<evidence type="ECO:0000256" key="1">
    <source>
        <dbReference type="SAM" id="Phobius"/>
    </source>
</evidence>
<feature type="transmembrane region" description="Helical" evidence="1">
    <location>
        <begin position="102"/>
        <end position="121"/>
    </location>
</feature>
<dbReference type="Proteomes" id="UP001596972">
    <property type="component" value="Unassembled WGS sequence"/>
</dbReference>
<accession>A0ABW3EQE9</accession>
<dbReference type="InterPro" id="IPR029051">
    <property type="entry name" value="DUF4352"/>
</dbReference>
<name>A0ABW3EQE9_9ACTN</name>
<comment type="caution">
    <text evidence="3">The sequence shown here is derived from an EMBL/GenBank/DDBJ whole genome shotgun (WGS) entry which is preliminary data.</text>
</comment>
<evidence type="ECO:0000313" key="4">
    <source>
        <dbReference type="Proteomes" id="UP001596972"/>
    </source>
</evidence>
<evidence type="ECO:0000259" key="2">
    <source>
        <dbReference type="Pfam" id="PF11611"/>
    </source>
</evidence>
<protein>
    <submittedName>
        <fullName evidence="3">DUF4352 domain-containing protein</fullName>
    </submittedName>
</protein>
<dbReference type="Pfam" id="PF11611">
    <property type="entry name" value="DUF4352"/>
    <property type="match status" value="1"/>
</dbReference>
<feature type="domain" description="DUF4352" evidence="2">
    <location>
        <begin position="168"/>
        <end position="241"/>
    </location>
</feature>
<evidence type="ECO:0000313" key="3">
    <source>
        <dbReference type="EMBL" id="MFD0902599.1"/>
    </source>
</evidence>
<keyword evidence="4" id="KW-1185">Reference proteome</keyword>
<gene>
    <name evidence="3" type="ORF">ACFQ11_19525</name>
</gene>
<keyword evidence="1" id="KW-1133">Transmembrane helix</keyword>
<dbReference type="EMBL" id="JBHTJA010000038">
    <property type="protein sequence ID" value="MFD0902599.1"/>
    <property type="molecule type" value="Genomic_DNA"/>
</dbReference>
<dbReference type="RefSeq" id="WP_378300540.1">
    <property type="nucleotide sequence ID" value="NZ_JBHTJA010000038.1"/>
</dbReference>
<reference evidence="4" key="1">
    <citation type="journal article" date="2019" name="Int. J. Syst. Evol. Microbiol.">
        <title>The Global Catalogue of Microorganisms (GCM) 10K type strain sequencing project: providing services to taxonomists for standard genome sequencing and annotation.</title>
        <authorList>
            <consortium name="The Broad Institute Genomics Platform"/>
            <consortium name="The Broad Institute Genome Sequencing Center for Infectious Disease"/>
            <person name="Wu L."/>
            <person name="Ma J."/>
        </authorList>
    </citation>
    <scope>NUCLEOTIDE SEQUENCE [LARGE SCALE GENOMIC DNA]</scope>
    <source>
        <strain evidence="4">JCM 31202</strain>
    </source>
</reference>